<evidence type="ECO:0000256" key="1">
    <source>
        <dbReference type="ARBA" id="ARBA00022679"/>
    </source>
</evidence>
<dbReference type="Gene3D" id="3.30.1540.10">
    <property type="entry name" value="formyl-coa transferase, domain 3"/>
    <property type="match status" value="1"/>
</dbReference>
<keyword evidence="3" id="KW-1185">Reference proteome</keyword>
<reference evidence="2" key="1">
    <citation type="submission" date="2021-07" db="EMBL/GenBank/DDBJ databases">
        <title>New genus and species of the family Alcaligenaceae.</title>
        <authorList>
            <person name="Hahn M.W."/>
        </authorList>
    </citation>
    <scope>NUCLEOTIDE SEQUENCE</scope>
    <source>
        <strain evidence="2">LF4-65</strain>
    </source>
</reference>
<gene>
    <name evidence="2" type="ORF">KZZ10_03360</name>
</gene>
<dbReference type="Gene3D" id="3.40.50.10540">
    <property type="entry name" value="Crotonobetainyl-coa:carnitine coa-transferase, domain 1"/>
    <property type="match status" value="1"/>
</dbReference>
<dbReference type="InterPro" id="IPR050509">
    <property type="entry name" value="CoA-transferase_III"/>
</dbReference>
<name>A0A953N8P7_9BURK</name>
<dbReference type="Proteomes" id="UP000739565">
    <property type="component" value="Unassembled WGS sequence"/>
</dbReference>
<proteinExistence type="predicted"/>
<keyword evidence="1 2" id="KW-0808">Transferase</keyword>
<dbReference type="GO" id="GO:0016740">
    <property type="term" value="F:transferase activity"/>
    <property type="evidence" value="ECO:0007669"/>
    <property type="project" value="UniProtKB-KW"/>
</dbReference>
<dbReference type="RefSeq" id="WP_259660098.1">
    <property type="nucleotide sequence ID" value="NZ_JAHXRI010000006.1"/>
</dbReference>
<protein>
    <submittedName>
        <fullName evidence="2">CoA transferase</fullName>
    </submittedName>
</protein>
<evidence type="ECO:0000313" key="2">
    <source>
        <dbReference type="EMBL" id="MBZ1349673.1"/>
    </source>
</evidence>
<dbReference type="AlphaFoldDB" id="A0A953N8P7"/>
<dbReference type="SUPFAM" id="SSF89796">
    <property type="entry name" value="CoA-transferase family III (CaiB/BaiF)"/>
    <property type="match status" value="1"/>
</dbReference>
<organism evidence="2 3">
    <name type="scientific">Zwartia hollandica</name>
    <dbReference type="NCBI Taxonomy" id="324606"/>
    <lineage>
        <taxon>Bacteria</taxon>
        <taxon>Pseudomonadati</taxon>
        <taxon>Pseudomonadota</taxon>
        <taxon>Betaproteobacteria</taxon>
        <taxon>Burkholderiales</taxon>
        <taxon>Alcaligenaceae</taxon>
        <taxon>Zwartia</taxon>
    </lineage>
</organism>
<dbReference type="InterPro" id="IPR044855">
    <property type="entry name" value="CoA-Trfase_III_dom3_sf"/>
</dbReference>
<dbReference type="InterPro" id="IPR023606">
    <property type="entry name" value="CoA-Trfase_III_dom_1_sf"/>
</dbReference>
<dbReference type="Pfam" id="PF02515">
    <property type="entry name" value="CoA_transf_3"/>
    <property type="match status" value="1"/>
</dbReference>
<dbReference type="PANTHER" id="PTHR48228:SF6">
    <property type="entry name" value="L-CARNITINE COA-TRANSFERASE"/>
    <property type="match status" value="1"/>
</dbReference>
<accession>A0A953N8P7</accession>
<comment type="caution">
    <text evidence="2">The sequence shown here is derived from an EMBL/GenBank/DDBJ whole genome shotgun (WGS) entry which is preliminary data.</text>
</comment>
<dbReference type="InterPro" id="IPR003673">
    <property type="entry name" value="CoA-Trfase_fam_III"/>
</dbReference>
<dbReference type="EMBL" id="JAHXRI010000006">
    <property type="protein sequence ID" value="MBZ1349673.1"/>
    <property type="molecule type" value="Genomic_DNA"/>
</dbReference>
<dbReference type="PANTHER" id="PTHR48228">
    <property type="entry name" value="SUCCINYL-COA--D-CITRAMALATE COA-TRANSFERASE"/>
    <property type="match status" value="1"/>
</dbReference>
<sequence>MMQIQGVDIQPLDGLKVIDVSSFLAGPFCSTQLAEFGADVVKLEMPKVGDALRRFGSITPHGDSLPWLSETRNKKSATLDLRTPEGAELLKALIRDADVLVENFQPGTLEKWGLGWDVLKEVNPRLIMVRISGYGQTGPYSPRPGFGRIGNAFGGLSYLAGYPDRPPVTPGSATIPDYLAGLYGALGVLLCIQALAKTGRGQVVDIGLYEPIFRILDELAPSYHMKGYVRERMGPGTVNVVPHSHYPTKDKKWVAIACTNDKIFERLALAMGVPEWGGSGKWGTITQREAERSQVDEYVGVWTAQRTREEVLSTCESFQIPCGSVYAIDEIFEDPQYAARENIKYMKDSHGDTHAIPNLVPRLSDTPGKIRSLGPSLGQHNDEIFSSRLGLSKERIAELKAKGVI</sequence>
<evidence type="ECO:0000313" key="3">
    <source>
        <dbReference type="Proteomes" id="UP000739565"/>
    </source>
</evidence>